<dbReference type="AlphaFoldDB" id="A0AAE0LF76"/>
<evidence type="ECO:0000313" key="2">
    <source>
        <dbReference type="EMBL" id="KAK3282575.1"/>
    </source>
</evidence>
<evidence type="ECO:0000313" key="3">
    <source>
        <dbReference type="Proteomes" id="UP001190700"/>
    </source>
</evidence>
<evidence type="ECO:0000256" key="1">
    <source>
        <dbReference type="SAM" id="MobiDB-lite"/>
    </source>
</evidence>
<reference evidence="2 3" key="1">
    <citation type="journal article" date="2015" name="Genome Biol. Evol.">
        <title>Comparative Genomics of a Bacterivorous Green Alga Reveals Evolutionary Causalities and Consequences of Phago-Mixotrophic Mode of Nutrition.</title>
        <authorList>
            <person name="Burns J.A."/>
            <person name="Paasch A."/>
            <person name="Narechania A."/>
            <person name="Kim E."/>
        </authorList>
    </citation>
    <scope>NUCLEOTIDE SEQUENCE [LARGE SCALE GENOMIC DNA]</scope>
    <source>
        <strain evidence="2 3">PLY_AMNH</strain>
    </source>
</reference>
<gene>
    <name evidence="2" type="ORF">CYMTET_9684</name>
</gene>
<protein>
    <submittedName>
        <fullName evidence="2">Uncharacterized protein</fullName>
    </submittedName>
</protein>
<accession>A0AAE0LF76</accession>
<sequence>MAITQILSEEEPVALLSSSNDRMDTVEFLKRVAEHSGSSGSEEESVYPLGYYDDSDDDCEETGGHLAFPNFSTSQSEQVSTLSTGSQDDFYGCGGGALSDVNRTPRDGADYEDYYDHDGYGYGGAGYDSGDGYSSG</sequence>
<comment type="caution">
    <text evidence="2">The sequence shown here is derived from an EMBL/GenBank/DDBJ whole genome shotgun (WGS) entry which is preliminary data.</text>
</comment>
<proteinExistence type="predicted"/>
<name>A0AAE0LF76_9CHLO</name>
<dbReference type="EMBL" id="LGRX02003231">
    <property type="protein sequence ID" value="KAK3282575.1"/>
    <property type="molecule type" value="Genomic_DNA"/>
</dbReference>
<keyword evidence="3" id="KW-1185">Reference proteome</keyword>
<dbReference type="Proteomes" id="UP001190700">
    <property type="component" value="Unassembled WGS sequence"/>
</dbReference>
<organism evidence="2 3">
    <name type="scientific">Cymbomonas tetramitiformis</name>
    <dbReference type="NCBI Taxonomy" id="36881"/>
    <lineage>
        <taxon>Eukaryota</taxon>
        <taxon>Viridiplantae</taxon>
        <taxon>Chlorophyta</taxon>
        <taxon>Pyramimonadophyceae</taxon>
        <taxon>Pyramimonadales</taxon>
        <taxon>Pyramimonadaceae</taxon>
        <taxon>Cymbomonas</taxon>
    </lineage>
</organism>
<feature type="region of interest" description="Disordered" evidence="1">
    <location>
        <begin position="33"/>
        <end position="56"/>
    </location>
</feature>